<organism evidence="4 5">
    <name type="scientific">Stylosanthes scabra</name>
    <dbReference type="NCBI Taxonomy" id="79078"/>
    <lineage>
        <taxon>Eukaryota</taxon>
        <taxon>Viridiplantae</taxon>
        <taxon>Streptophyta</taxon>
        <taxon>Embryophyta</taxon>
        <taxon>Tracheophyta</taxon>
        <taxon>Spermatophyta</taxon>
        <taxon>Magnoliopsida</taxon>
        <taxon>eudicotyledons</taxon>
        <taxon>Gunneridae</taxon>
        <taxon>Pentapetalae</taxon>
        <taxon>rosids</taxon>
        <taxon>fabids</taxon>
        <taxon>Fabales</taxon>
        <taxon>Fabaceae</taxon>
        <taxon>Papilionoideae</taxon>
        <taxon>50 kb inversion clade</taxon>
        <taxon>dalbergioids sensu lato</taxon>
        <taxon>Dalbergieae</taxon>
        <taxon>Pterocarpus clade</taxon>
        <taxon>Stylosanthes</taxon>
    </lineage>
</organism>
<dbReference type="InterPro" id="IPR042197">
    <property type="entry name" value="Apaf_helical"/>
</dbReference>
<dbReference type="EMBL" id="JASCZI010031088">
    <property type="protein sequence ID" value="MED6125908.1"/>
    <property type="molecule type" value="Genomic_DNA"/>
</dbReference>
<dbReference type="Proteomes" id="UP001341840">
    <property type="component" value="Unassembled WGS sequence"/>
</dbReference>
<keyword evidence="2" id="KW-0611">Plant defense</keyword>
<protein>
    <recommendedName>
        <fullName evidence="3">Disease resistance protein At4g27190-like leucine-rich repeats domain-containing protein</fullName>
    </recommendedName>
</protein>
<dbReference type="Gene3D" id="3.80.10.10">
    <property type="entry name" value="Ribonuclease Inhibitor"/>
    <property type="match status" value="2"/>
</dbReference>
<reference evidence="4 5" key="1">
    <citation type="journal article" date="2023" name="Plants (Basel)">
        <title>Bridging the Gap: Combining Genomics and Transcriptomics Approaches to Understand Stylosanthes scabra, an Orphan Legume from the Brazilian Caatinga.</title>
        <authorList>
            <person name="Ferreira-Neto J.R.C."/>
            <person name="da Silva M.D."/>
            <person name="Binneck E."/>
            <person name="de Melo N.F."/>
            <person name="da Silva R.H."/>
            <person name="de Melo A.L.T.M."/>
            <person name="Pandolfi V."/>
            <person name="Bustamante F.O."/>
            <person name="Brasileiro-Vidal A.C."/>
            <person name="Benko-Iseppon A.M."/>
        </authorList>
    </citation>
    <scope>NUCLEOTIDE SEQUENCE [LARGE SCALE GENOMIC DNA]</scope>
    <source>
        <tissue evidence="4">Leaves</tissue>
    </source>
</reference>
<evidence type="ECO:0000256" key="2">
    <source>
        <dbReference type="ARBA" id="ARBA00022821"/>
    </source>
</evidence>
<dbReference type="InterPro" id="IPR050905">
    <property type="entry name" value="Plant_NBS-LRR"/>
</dbReference>
<dbReference type="InterPro" id="IPR057135">
    <property type="entry name" value="At4g27190-like_LRR"/>
</dbReference>
<dbReference type="SUPFAM" id="SSF52540">
    <property type="entry name" value="P-loop containing nucleoside triphosphate hydrolases"/>
    <property type="match status" value="1"/>
</dbReference>
<gene>
    <name evidence="4" type="ORF">PIB30_073124</name>
</gene>
<sequence length="821" mass="93002">MGSILESFASEFISKLGDLVVNYTVKQFQYLICHEKLVGNLRKEHEKLKGMKEALKGKVEADRSSGLQIADNVQQWLSDVEAIDADVQKLLDDAEQNKHKKCMILILRGLESQPPDMRRMQDIAHEMAGSETVNIKHIAREVAKECGGLPLAIVTVGSGLRNKAKTQWQNALNQQRHSKLQDKVHSSVELSIRALGNEEYKYFLFLCALFPEDFDVPIEGVLRRVLGMQLIEFIGALVNPRNKVDDLKRCFLLLESRERGCVKMHDIQGCDELKQLKKQDKAVHFRALSLILQDAITDGKEFQNGLRCPKLELFQARSEIGEAILWPEDFLQGMSKIRVLTMNKLNIPVIFCGSNIKELPAEIGQLSSLKLLDLTGCDQLNESVLGELIELCQHLKVFEIQVREAEILPKDLSFNNLERFWIYVASHIHRDDYRRVGYVEPNTLVFEDTSYNKCMKGSSVVMQLIRRCEVLKIVDVKKLKNCLPAIEFIVDIGPPKAKGDIGFSIAIDSSEASSSSLDSSHHVRSCHSLEEVFDMQEYSKSSNSQMFPHLRDITIEFLPKLKYVWGNVPRIVDGFHNLKSIDILGCHSLRHVFTPATVRAMVNLETEASLAQHQQLAISEIKGKAEISHAPILEYLGLEDCDSVEEVVLLEETHDSSVDIFNNDNIEKRTSMLAFTHLNWIDYQSLRIFVLLQSRSKMAGVLMKNLEVSYCKNIEEIVSKEKINTSADQVMFPKLETLNLESLPKLRAFCVASYAFEFPSLRKVNIEDCMNMEVFSGGSCRTTKLDYVTMNSKATNSGCDIFVQKRDLNATVEGFKAFMAL</sequence>
<dbReference type="InterPro" id="IPR027417">
    <property type="entry name" value="P-loop_NTPase"/>
</dbReference>
<accession>A0ABU6RP66</accession>
<dbReference type="InterPro" id="IPR032675">
    <property type="entry name" value="LRR_dom_sf"/>
</dbReference>
<dbReference type="PANTHER" id="PTHR33463">
    <property type="entry name" value="NB-ARC DOMAIN-CONTAINING PROTEIN-RELATED"/>
    <property type="match status" value="1"/>
</dbReference>
<evidence type="ECO:0000313" key="5">
    <source>
        <dbReference type="Proteomes" id="UP001341840"/>
    </source>
</evidence>
<name>A0ABU6RP66_9FABA</name>
<dbReference type="Gene3D" id="1.10.8.430">
    <property type="entry name" value="Helical domain of apoptotic protease-activating factors"/>
    <property type="match status" value="1"/>
</dbReference>
<dbReference type="SUPFAM" id="SSF52058">
    <property type="entry name" value="L domain-like"/>
    <property type="match status" value="1"/>
</dbReference>
<proteinExistence type="predicted"/>
<dbReference type="PRINTS" id="PR00364">
    <property type="entry name" value="DISEASERSIST"/>
</dbReference>
<keyword evidence="5" id="KW-1185">Reference proteome</keyword>
<evidence type="ECO:0000256" key="1">
    <source>
        <dbReference type="ARBA" id="ARBA00022741"/>
    </source>
</evidence>
<evidence type="ECO:0000313" key="4">
    <source>
        <dbReference type="EMBL" id="MED6125908.1"/>
    </source>
</evidence>
<feature type="domain" description="Disease resistance protein At4g27190-like leucine-rich repeats" evidence="3">
    <location>
        <begin position="703"/>
        <end position="773"/>
    </location>
</feature>
<keyword evidence="1" id="KW-0547">Nucleotide-binding</keyword>
<dbReference type="Pfam" id="PF23247">
    <property type="entry name" value="LRR_RPS2"/>
    <property type="match status" value="2"/>
</dbReference>
<evidence type="ECO:0000259" key="3">
    <source>
        <dbReference type="Pfam" id="PF23247"/>
    </source>
</evidence>
<feature type="domain" description="Disease resistance protein At4g27190-like leucine-rich repeats" evidence="3">
    <location>
        <begin position="522"/>
        <end position="606"/>
    </location>
</feature>
<comment type="caution">
    <text evidence="4">The sequence shown here is derived from an EMBL/GenBank/DDBJ whole genome shotgun (WGS) entry which is preliminary data.</text>
</comment>
<dbReference type="PANTHER" id="PTHR33463:SF198">
    <property type="entry name" value="RPP4C3"/>
    <property type="match status" value="1"/>
</dbReference>